<keyword evidence="1" id="KW-1133">Transmembrane helix</keyword>
<dbReference type="AlphaFoldDB" id="A0A0N0GM00"/>
<feature type="transmembrane region" description="Helical" evidence="1">
    <location>
        <begin position="18"/>
        <end position="36"/>
    </location>
</feature>
<gene>
    <name evidence="2" type="ORF">WG78_17605</name>
</gene>
<accession>A0A0N0GM00</accession>
<comment type="caution">
    <text evidence="2">The sequence shown here is derived from an EMBL/GenBank/DDBJ whole genome shotgun (WGS) entry which is preliminary data.</text>
</comment>
<sequence>MYRQLNKSSAQHSKQTELVITVTLWMPLAIAAVWYIETQTGLLSSLLRAVL</sequence>
<organism evidence="2 3">
    <name type="scientific">Amantichitinum ursilacus</name>
    <dbReference type="NCBI Taxonomy" id="857265"/>
    <lineage>
        <taxon>Bacteria</taxon>
        <taxon>Pseudomonadati</taxon>
        <taxon>Pseudomonadota</taxon>
        <taxon>Betaproteobacteria</taxon>
        <taxon>Neisseriales</taxon>
        <taxon>Chitinibacteraceae</taxon>
        <taxon>Amantichitinum</taxon>
    </lineage>
</organism>
<evidence type="ECO:0000313" key="2">
    <source>
        <dbReference type="EMBL" id="KPC50447.1"/>
    </source>
</evidence>
<dbReference type="Proteomes" id="UP000037939">
    <property type="component" value="Unassembled WGS sequence"/>
</dbReference>
<evidence type="ECO:0000256" key="1">
    <source>
        <dbReference type="SAM" id="Phobius"/>
    </source>
</evidence>
<protein>
    <submittedName>
        <fullName evidence="2">Uncharacterized protein</fullName>
    </submittedName>
</protein>
<keyword evidence="3" id="KW-1185">Reference proteome</keyword>
<proteinExistence type="predicted"/>
<dbReference type="EMBL" id="LAQT01000029">
    <property type="protein sequence ID" value="KPC50447.1"/>
    <property type="molecule type" value="Genomic_DNA"/>
</dbReference>
<dbReference type="RefSeq" id="WP_161805144.1">
    <property type="nucleotide sequence ID" value="NZ_LAQT01000029.1"/>
</dbReference>
<name>A0A0N0GM00_9NEIS</name>
<evidence type="ECO:0000313" key="3">
    <source>
        <dbReference type="Proteomes" id="UP000037939"/>
    </source>
</evidence>
<reference evidence="2 3" key="1">
    <citation type="submission" date="2015-07" db="EMBL/GenBank/DDBJ databases">
        <title>Draft genome sequence of the Amantichitinum ursilacus IGB-41, a new chitin-degrading bacterium.</title>
        <authorList>
            <person name="Kirstahler P."/>
            <person name="Guenther M."/>
            <person name="Grumaz C."/>
            <person name="Rupp S."/>
            <person name="Zibek S."/>
            <person name="Sohn K."/>
        </authorList>
    </citation>
    <scope>NUCLEOTIDE SEQUENCE [LARGE SCALE GENOMIC DNA]</scope>
    <source>
        <strain evidence="2 3">IGB-41</strain>
    </source>
</reference>
<keyword evidence="1" id="KW-0472">Membrane</keyword>
<keyword evidence="1" id="KW-0812">Transmembrane</keyword>